<dbReference type="EMBL" id="BJVJ01000048">
    <property type="protein sequence ID" value="GEL25198.1"/>
    <property type="molecule type" value="Genomic_DNA"/>
</dbReference>
<dbReference type="Proteomes" id="UP000321685">
    <property type="component" value="Unassembled WGS sequence"/>
</dbReference>
<dbReference type="OrthoDB" id="9805307at2"/>
<dbReference type="SUPFAM" id="SSF56529">
    <property type="entry name" value="FAH"/>
    <property type="match status" value="1"/>
</dbReference>
<comment type="caution">
    <text evidence="4">The sequence shown here is derived from an EMBL/GenBank/DDBJ whole genome shotgun (WGS) entry which is preliminary data.</text>
</comment>
<evidence type="ECO:0000313" key="4">
    <source>
        <dbReference type="EMBL" id="GEL25198.1"/>
    </source>
</evidence>
<evidence type="ECO:0000313" key="5">
    <source>
        <dbReference type="Proteomes" id="UP000321685"/>
    </source>
</evidence>
<feature type="region of interest" description="Disordered" evidence="2">
    <location>
        <begin position="278"/>
        <end position="301"/>
    </location>
</feature>
<protein>
    <recommendedName>
        <fullName evidence="3">Fumarylacetoacetase-like C-terminal domain-containing protein</fullName>
    </recommendedName>
</protein>
<dbReference type="InterPro" id="IPR011234">
    <property type="entry name" value="Fumarylacetoacetase-like_C"/>
</dbReference>
<dbReference type="RefSeq" id="WP_147110947.1">
    <property type="nucleotide sequence ID" value="NZ_BJVJ01000048.1"/>
</dbReference>
<dbReference type="Pfam" id="PF01557">
    <property type="entry name" value="FAA_hydrolase"/>
    <property type="match status" value="1"/>
</dbReference>
<dbReference type="PANTHER" id="PTHR11820:SF112">
    <property type="entry name" value="FUMARYLACETOACETATE HYDROLASE FAMILY PROTEIN (AFU_ORTHOLOGUE AFUA_1G02370)-RELATED"/>
    <property type="match status" value="1"/>
</dbReference>
<feature type="domain" description="Fumarylacetoacetase-like C-terminal" evidence="3">
    <location>
        <begin position="75"/>
        <end position="267"/>
    </location>
</feature>
<evidence type="ECO:0000259" key="3">
    <source>
        <dbReference type="Pfam" id="PF01557"/>
    </source>
</evidence>
<dbReference type="Gene3D" id="3.90.850.10">
    <property type="entry name" value="Fumarylacetoacetase-like, C-terminal domain"/>
    <property type="match status" value="1"/>
</dbReference>
<reference evidence="4 5" key="1">
    <citation type="submission" date="2019-07" db="EMBL/GenBank/DDBJ databases">
        <title>Whole genome shotgun sequence of Pseudonocardia sulfidoxydans NBRC 16205.</title>
        <authorList>
            <person name="Hosoyama A."/>
            <person name="Uohara A."/>
            <person name="Ohji S."/>
            <person name="Ichikawa N."/>
        </authorList>
    </citation>
    <scope>NUCLEOTIDE SEQUENCE [LARGE SCALE GENOMIC DNA]</scope>
    <source>
        <strain evidence="4 5">NBRC 16205</strain>
    </source>
</reference>
<accession>A0A511DQ57</accession>
<keyword evidence="5" id="KW-1185">Reference proteome</keyword>
<evidence type="ECO:0000256" key="1">
    <source>
        <dbReference type="ARBA" id="ARBA00022723"/>
    </source>
</evidence>
<name>A0A511DQ57_9PSEU</name>
<dbReference type="InterPro" id="IPR036663">
    <property type="entry name" value="Fumarylacetoacetase_C_sf"/>
</dbReference>
<gene>
    <name evidence="4" type="ORF">PSU4_41520</name>
</gene>
<keyword evidence="1" id="KW-0479">Metal-binding</keyword>
<sequence length="301" mass="32287">MRYLSFLDSTGRQRVGVVPAGSVTSARDLTDLLPPGDASPMRRLINAQTDVAALVAAAPEVDVASVLPVVPDPGKIVAAPVNYRAHQAEMNEASHIDSLGVFLKAPSSVIGHGDVVRLPYTDRRFDQEGEFAAVIGRRTRNVAEDEALGAVFGYTTLLDMTMRGGEDRSVRKSFDTFTPVGPTVVTPDEVAPIDELELRLWVNDTLRQRADLRDLIWGLPRLIAYVSSVMTLYPGDIVTTGTPEGVGEVYDGDRIDVEISGLDRLAVGVSDAGAVSCPTRGAQRGPVPPRELTPVVERGTT</sequence>
<dbReference type="GO" id="GO:0003824">
    <property type="term" value="F:catalytic activity"/>
    <property type="evidence" value="ECO:0007669"/>
    <property type="project" value="InterPro"/>
</dbReference>
<dbReference type="AlphaFoldDB" id="A0A511DQ57"/>
<dbReference type="GO" id="GO:0046872">
    <property type="term" value="F:metal ion binding"/>
    <property type="evidence" value="ECO:0007669"/>
    <property type="project" value="UniProtKB-KW"/>
</dbReference>
<dbReference type="PANTHER" id="PTHR11820">
    <property type="entry name" value="ACYLPYRUVASE"/>
    <property type="match status" value="1"/>
</dbReference>
<organism evidence="4 5">
    <name type="scientific">Pseudonocardia sulfidoxydans NBRC 16205</name>
    <dbReference type="NCBI Taxonomy" id="1223511"/>
    <lineage>
        <taxon>Bacteria</taxon>
        <taxon>Bacillati</taxon>
        <taxon>Actinomycetota</taxon>
        <taxon>Actinomycetes</taxon>
        <taxon>Pseudonocardiales</taxon>
        <taxon>Pseudonocardiaceae</taxon>
        <taxon>Pseudonocardia</taxon>
    </lineage>
</organism>
<evidence type="ECO:0000256" key="2">
    <source>
        <dbReference type="SAM" id="MobiDB-lite"/>
    </source>
</evidence>
<proteinExistence type="predicted"/>